<comment type="caution">
    <text evidence="1">The sequence shown here is derived from an EMBL/GenBank/DDBJ whole genome shotgun (WGS) entry which is preliminary data.</text>
</comment>
<dbReference type="Proteomes" id="UP001501581">
    <property type="component" value="Unassembled WGS sequence"/>
</dbReference>
<accession>A0ABP4ENI1</accession>
<organism evidence="1 2">
    <name type="scientific">Nocardioides dubius</name>
    <dbReference type="NCBI Taxonomy" id="317019"/>
    <lineage>
        <taxon>Bacteria</taxon>
        <taxon>Bacillati</taxon>
        <taxon>Actinomycetota</taxon>
        <taxon>Actinomycetes</taxon>
        <taxon>Propionibacteriales</taxon>
        <taxon>Nocardioidaceae</taxon>
        <taxon>Nocardioides</taxon>
    </lineage>
</organism>
<reference evidence="2" key="1">
    <citation type="journal article" date="2019" name="Int. J. Syst. Evol. Microbiol.">
        <title>The Global Catalogue of Microorganisms (GCM) 10K type strain sequencing project: providing services to taxonomists for standard genome sequencing and annotation.</title>
        <authorList>
            <consortium name="The Broad Institute Genomics Platform"/>
            <consortium name="The Broad Institute Genome Sequencing Center for Infectious Disease"/>
            <person name="Wu L."/>
            <person name="Ma J."/>
        </authorList>
    </citation>
    <scope>NUCLEOTIDE SEQUENCE [LARGE SCALE GENOMIC DNA]</scope>
    <source>
        <strain evidence="2">JCM 13008</strain>
    </source>
</reference>
<dbReference type="SUPFAM" id="SSF159245">
    <property type="entry name" value="AttH-like"/>
    <property type="match status" value="1"/>
</dbReference>
<protein>
    <submittedName>
        <fullName evidence="1">Uncharacterized protein</fullName>
    </submittedName>
</protein>
<name>A0ABP4ENI1_9ACTN</name>
<proteinExistence type="predicted"/>
<evidence type="ECO:0000313" key="2">
    <source>
        <dbReference type="Proteomes" id="UP001501581"/>
    </source>
</evidence>
<sequence length="366" mass="40946">MKPHSLDEYPVHQSPLSMARTSTTDRNFYDRAYFNGHDRSGERFFVSGFGHYPNLGVQDAFATLREGDRQVAVRFSDALDERSTTTKVGAYALEVIEPLERVRLVCEHPDLSFDITWEGSFAAVLEEQHTLMGGPRAILEATRFAQVGTWSGTLAAFGTEHAVDPDLWLGSRDRSWGIRPVGDGDPAGRMADEPTGGHWWTYVPLRFDDYMLMIIVQESPDGTRTLNHATRVWRDGRVEQLGWPRVEVDYVSGTRNPASARIHLTTRNGAPVVVDVEPLTYVALHIGAGYGGDTDWTHGQWMGRDWSLSSTYDLTDPEIAARVPWGTVDFSARATCDGQEGWGMFEHMCFGRHDPSGFSTWTDMAP</sequence>
<gene>
    <name evidence="1" type="ORF">GCM10009668_39960</name>
</gene>
<evidence type="ECO:0000313" key="1">
    <source>
        <dbReference type="EMBL" id="GAA1113809.1"/>
    </source>
</evidence>
<dbReference type="EMBL" id="BAAALG010000017">
    <property type="protein sequence ID" value="GAA1113809.1"/>
    <property type="molecule type" value="Genomic_DNA"/>
</dbReference>
<keyword evidence="2" id="KW-1185">Reference proteome</keyword>
<dbReference type="RefSeq" id="WP_343996682.1">
    <property type="nucleotide sequence ID" value="NZ_BAAALG010000017.1"/>
</dbReference>